<dbReference type="InterPro" id="IPR023214">
    <property type="entry name" value="HAD_sf"/>
</dbReference>
<dbReference type="GO" id="GO:0046872">
    <property type="term" value="F:metal ion binding"/>
    <property type="evidence" value="ECO:0007669"/>
    <property type="project" value="UniProtKB-KW"/>
</dbReference>
<evidence type="ECO:0000256" key="2">
    <source>
        <dbReference type="ARBA" id="ARBA00006171"/>
    </source>
</evidence>
<dbReference type="AlphaFoldDB" id="A0A550JK84"/>
<keyword evidence="7" id="KW-1185">Reference proteome</keyword>
<evidence type="ECO:0000256" key="1">
    <source>
        <dbReference type="ARBA" id="ARBA00001946"/>
    </source>
</evidence>
<gene>
    <name evidence="6" type="ORF">FL622_00165</name>
</gene>
<evidence type="ECO:0000256" key="5">
    <source>
        <dbReference type="ARBA" id="ARBA00023277"/>
    </source>
</evidence>
<proteinExistence type="inferred from homology"/>
<keyword evidence="5" id="KW-0119">Carbohydrate metabolism</keyword>
<comment type="similarity">
    <text evidence="2">Belongs to the HAD-like hydrolase superfamily. CbbY/CbbZ/Gph/YieH family.</text>
</comment>
<evidence type="ECO:0000256" key="4">
    <source>
        <dbReference type="ARBA" id="ARBA00022842"/>
    </source>
</evidence>
<accession>A0A550JK84</accession>
<dbReference type="OrthoDB" id="9807630at2"/>
<dbReference type="InterPro" id="IPR041492">
    <property type="entry name" value="HAD_2"/>
</dbReference>
<dbReference type="NCBIfam" id="TIGR01509">
    <property type="entry name" value="HAD-SF-IA-v3"/>
    <property type="match status" value="1"/>
</dbReference>
<dbReference type="Gene3D" id="1.10.150.240">
    <property type="entry name" value="Putative phosphatase, domain 2"/>
    <property type="match status" value="1"/>
</dbReference>
<dbReference type="InterPro" id="IPR006439">
    <property type="entry name" value="HAD-SF_hydro_IA"/>
</dbReference>
<evidence type="ECO:0000313" key="6">
    <source>
        <dbReference type="EMBL" id="TRO83631.1"/>
    </source>
</evidence>
<keyword evidence="4" id="KW-0460">Magnesium</keyword>
<keyword evidence="3" id="KW-0479">Metal-binding</keyword>
<dbReference type="SFLD" id="SFLDS00003">
    <property type="entry name" value="Haloacid_Dehalogenase"/>
    <property type="match status" value="1"/>
</dbReference>
<dbReference type="InterPro" id="IPR023198">
    <property type="entry name" value="PGP-like_dom2"/>
</dbReference>
<reference evidence="6 7" key="1">
    <citation type="submission" date="2019-07" db="EMBL/GenBank/DDBJ databases">
        <title>Insights of Desulfuromonas acetexigens electromicrobiology.</title>
        <authorList>
            <person name="Katuri K."/>
            <person name="Sapireddy V."/>
            <person name="Shaw D.R."/>
            <person name="Saikaly P."/>
        </authorList>
    </citation>
    <scope>NUCLEOTIDE SEQUENCE [LARGE SCALE GENOMIC DNA]</scope>
    <source>
        <strain evidence="6 7">2873</strain>
    </source>
</reference>
<dbReference type="InterPro" id="IPR036412">
    <property type="entry name" value="HAD-like_sf"/>
</dbReference>
<dbReference type="SUPFAM" id="SSF56784">
    <property type="entry name" value="HAD-like"/>
    <property type="match status" value="1"/>
</dbReference>
<dbReference type="RefSeq" id="WP_092053408.1">
    <property type="nucleotide sequence ID" value="NZ_FOJJ01000001.1"/>
</dbReference>
<comment type="caution">
    <text evidence="6">The sequence shown here is derived from an EMBL/GenBank/DDBJ whole genome shotgun (WGS) entry which is preliminary data.</text>
</comment>
<dbReference type="EMBL" id="VJVV01000001">
    <property type="protein sequence ID" value="TRO83631.1"/>
    <property type="molecule type" value="Genomic_DNA"/>
</dbReference>
<dbReference type="PANTHER" id="PTHR46193:SF18">
    <property type="entry name" value="HEXITOL PHOSPHATASE B"/>
    <property type="match status" value="1"/>
</dbReference>
<dbReference type="PANTHER" id="PTHR46193">
    <property type="entry name" value="6-PHOSPHOGLUCONATE PHOSPHATASE"/>
    <property type="match status" value="1"/>
</dbReference>
<dbReference type="Gene3D" id="3.40.50.1000">
    <property type="entry name" value="HAD superfamily/HAD-like"/>
    <property type="match status" value="1"/>
</dbReference>
<organism evidence="6 7">
    <name type="scientific">Trichloromonas acetexigens</name>
    <dbReference type="NCBI Taxonomy" id="38815"/>
    <lineage>
        <taxon>Bacteria</taxon>
        <taxon>Pseudomonadati</taxon>
        <taxon>Thermodesulfobacteriota</taxon>
        <taxon>Desulfuromonadia</taxon>
        <taxon>Desulfuromonadales</taxon>
        <taxon>Trichloromonadaceae</taxon>
        <taxon>Trichloromonas</taxon>
    </lineage>
</organism>
<protein>
    <submittedName>
        <fullName evidence="6">HAD family phosphatase</fullName>
    </submittedName>
</protein>
<evidence type="ECO:0000256" key="3">
    <source>
        <dbReference type="ARBA" id="ARBA00022723"/>
    </source>
</evidence>
<dbReference type="Pfam" id="PF13419">
    <property type="entry name" value="HAD_2"/>
    <property type="match status" value="1"/>
</dbReference>
<dbReference type="CDD" id="cd07505">
    <property type="entry name" value="HAD_BPGM-like"/>
    <property type="match status" value="1"/>
</dbReference>
<dbReference type="SFLD" id="SFLDG01129">
    <property type="entry name" value="C1.5:_HAD__Beta-PGM__Phosphata"/>
    <property type="match status" value="1"/>
</dbReference>
<dbReference type="InterPro" id="IPR051600">
    <property type="entry name" value="Beta-PGM-like"/>
</dbReference>
<dbReference type="GO" id="GO:0003824">
    <property type="term" value="F:catalytic activity"/>
    <property type="evidence" value="ECO:0007669"/>
    <property type="project" value="UniProtKB-ARBA"/>
</dbReference>
<sequence length="210" mass="23593">MTAIEWIFWDNDGVLVDTEDFYFQASAELLSEAGVELSREQFIEISLRRGASVFDLAAGDKLYLDSLRERRNQRYAELLAQGVAPIAGVAETLRVLHGRVKMAIVTSSHRDHFDLIHQGTELMGYFDFILTREDYRHTKPHPEPYLTALTRSAGDPARCLVVEDSQRGLESAVAAGLRCLVIPGQLNRQSDFSTAHAILEEITEVPGYLR</sequence>
<name>A0A550JK84_9BACT</name>
<comment type="cofactor">
    <cofactor evidence="1">
        <name>Mg(2+)</name>
        <dbReference type="ChEBI" id="CHEBI:18420"/>
    </cofactor>
</comment>
<evidence type="ECO:0000313" key="7">
    <source>
        <dbReference type="Proteomes" id="UP000317155"/>
    </source>
</evidence>
<dbReference type="Proteomes" id="UP000317155">
    <property type="component" value="Unassembled WGS sequence"/>
</dbReference>